<protein>
    <submittedName>
        <fullName evidence="1">Uncharacterized protein</fullName>
    </submittedName>
</protein>
<dbReference type="RefSeq" id="WP_002705803.1">
    <property type="nucleotide sequence ID" value="NZ_AGRW01000052.1"/>
</dbReference>
<comment type="caution">
    <text evidence="1">The sequence shown here is derived from an EMBL/GenBank/DDBJ whole genome shotgun (WGS) entry which is preliminary data.</text>
</comment>
<reference evidence="1 2" key="1">
    <citation type="submission" date="2011-09" db="EMBL/GenBank/DDBJ databases">
        <title>The draft genome of Treponema saccharophilum DSM 2985.</title>
        <authorList>
            <consortium name="US DOE Joint Genome Institute (JGI-PGF)"/>
            <person name="Lucas S."/>
            <person name="Copeland A."/>
            <person name="Lapidus A."/>
            <person name="Glavina del Rio T."/>
            <person name="Dalin E."/>
            <person name="Tice H."/>
            <person name="Bruce D."/>
            <person name="Goodwin L."/>
            <person name="Pitluck S."/>
            <person name="Peters L."/>
            <person name="Kyrpides N."/>
            <person name="Mavromatis K."/>
            <person name="Ivanova N."/>
            <person name="Markowitz V."/>
            <person name="Cheng J.-F."/>
            <person name="Hugenholtz P."/>
            <person name="Woyke T."/>
            <person name="Wu D."/>
            <person name="Gronow S."/>
            <person name="Wellnitz S."/>
            <person name="Brambilla E."/>
            <person name="Klenk H.-P."/>
            <person name="Eisen J.A."/>
        </authorList>
    </citation>
    <scope>NUCLEOTIDE SEQUENCE [LARGE SCALE GENOMIC DNA]</scope>
    <source>
        <strain evidence="1 2">DSM 2985</strain>
    </source>
</reference>
<evidence type="ECO:0000313" key="1">
    <source>
        <dbReference type="EMBL" id="EIC01060.1"/>
    </source>
</evidence>
<dbReference type="Proteomes" id="UP000003571">
    <property type="component" value="Unassembled WGS sequence"/>
</dbReference>
<dbReference type="OrthoDB" id="361717at2"/>
<organism evidence="1 2">
    <name type="scientific">Treponema saccharophilum DSM 2985</name>
    <dbReference type="NCBI Taxonomy" id="907348"/>
    <lineage>
        <taxon>Bacteria</taxon>
        <taxon>Pseudomonadati</taxon>
        <taxon>Spirochaetota</taxon>
        <taxon>Spirochaetia</taxon>
        <taxon>Spirochaetales</taxon>
        <taxon>Treponemataceae</taxon>
        <taxon>Treponema</taxon>
    </lineage>
</organism>
<dbReference type="AlphaFoldDB" id="H7EMZ6"/>
<keyword evidence="2" id="KW-1185">Reference proteome</keyword>
<evidence type="ECO:0000313" key="2">
    <source>
        <dbReference type="Proteomes" id="UP000003571"/>
    </source>
</evidence>
<gene>
    <name evidence="1" type="ORF">TresaDRAFT_0885</name>
</gene>
<accession>H7EMZ6</accession>
<proteinExistence type="predicted"/>
<dbReference type="eggNOG" id="ENOG5031CV9">
    <property type="taxonomic scope" value="Bacteria"/>
</dbReference>
<dbReference type="STRING" id="907348.TresaDRAFT_0885"/>
<dbReference type="PATRIC" id="fig|907348.3.peg.2304"/>
<sequence length="182" mass="20712">MSETIYDAFSEFSKKFARFKKSGESLPKRKSEDDFLQDKINAGEAARKQAVSKSYRIYRDPFGELGKTSERARAIYDDEQALLRAYNLFKAVTKASGGKSDKETFVSSFTIESPLARKSAYTFGGNFIYLVCHLMFEEGVSDFVPVLNEEGASYRLSFVPAASFRFEQKDADVIRIVRETFY</sequence>
<dbReference type="EMBL" id="AGRW01000052">
    <property type="protein sequence ID" value="EIC01060.1"/>
    <property type="molecule type" value="Genomic_DNA"/>
</dbReference>
<name>H7EMZ6_9SPIR</name>